<keyword evidence="1" id="KW-0472">Membrane</keyword>
<evidence type="ECO:0000313" key="3">
    <source>
        <dbReference type="Proteomes" id="UP000316806"/>
    </source>
</evidence>
<dbReference type="RefSeq" id="WP_144322134.1">
    <property type="nucleotide sequence ID" value="NZ_CP040916.1"/>
</dbReference>
<evidence type="ECO:0000313" key="2">
    <source>
        <dbReference type="EMBL" id="QDQ14930.1"/>
    </source>
</evidence>
<evidence type="ECO:0000256" key="1">
    <source>
        <dbReference type="SAM" id="Phobius"/>
    </source>
</evidence>
<dbReference type="InterPro" id="IPR045919">
    <property type="entry name" value="DUF6338"/>
</dbReference>
<reference evidence="2 3" key="1">
    <citation type="journal article" date="2019" name="J. Ind. Microbiol. Biotechnol.">
        <title>The complete genomic sequence of Streptomyces spectabilis NRRL-2792 and identification of secondary metabolite biosynthetic gene clusters.</title>
        <authorList>
            <person name="Sinha A."/>
            <person name="Phillips-Salemka S."/>
            <person name="Niraula T.A."/>
            <person name="Short K.A."/>
            <person name="Niraula N.P."/>
        </authorList>
    </citation>
    <scope>NUCLEOTIDE SEQUENCE [LARGE SCALE GENOMIC DNA]</scope>
    <source>
        <strain evidence="2 3">NRRL 2792</strain>
    </source>
</reference>
<organism evidence="2 3">
    <name type="scientific">Streptomyces spectabilis</name>
    <dbReference type="NCBI Taxonomy" id="68270"/>
    <lineage>
        <taxon>Bacteria</taxon>
        <taxon>Bacillati</taxon>
        <taxon>Actinomycetota</taxon>
        <taxon>Actinomycetes</taxon>
        <taxon>Kitasatosporales</taxon>
        <taxon>Streptomycetaceae</taxon>
        <taxon>Streptomyces</taxon>
    </lineage>
</organism>
<feature type="transmembrane region" description="Helical" evidence="1">
    <location>
        <begin position="86"/>
        <end position="105"/>
    </location>
</feature>
<gene>
    <name evidence="2" type="ORF">FH965_33905</name>
</gene>
<dbReference type="Pfam" id="PF19865">
    <property type="entry name" value="DUF6338"/>
    <property type="match status" value="1"/>
</dbReference>
<sequence>MTPGTVQQLAIVVLLVLPGTTYLFAREGFLGIREAEQESGNRILRALGVGVLLDTAYLIAAGPQLVRLLRGSGRTPLAGVADHPRVFGLCLLLLAVACPALLAWLEARWVRRRRAALHERTPTAWDALFQDRGACYVRVRLKNGGWAGGWYGTRSRASAYPQPGDLFLESQYRMEADGSFGPRLPRTGGLYVRASDLDLVEIHEPRRRNRGDTDDRS</sequence>
<dbReference type="AlphaFoldDB" id="A0A516RGZ8"/>
<dbReference type="Proteomes" id="UP000316806">
    <property type="component" value="Chromosome"/>
</dbReference>
<accession>A0A516RGZ8</accession>
<name>A0A516RGZ8_STRST</name>
<protein>
    <submittedName>
        <fullName evidence="2">Uncharacterized protein</fullName>
    </submittedName>
</protein>
<keyword evidence="1" id="KW-0812">Transmembrane</keyword>
<keyword evidence="1" id="KW-1133">Transmembrane helix</keyword>
<proteinExistence type="predicted"/>
<feature type="transmembrane region" description="Helical" evidence="1">
    <location>
        <begin position="6"/>
        <end position="25"/>
    </location>
</feature>
<dbReference type="EMBL" id="CP040916">
    <property type="protein sequence ID" value="QDQ14930.1"/>
    <property type="molecule type" value="Genomic_DNA"/>
</dbReference>
<feature type="transmembrane region" description="Helical" evidence="1">
    <location>
        <begin position="46"/>
        <end position="66"/>
    </location>
</feature>